<dbReference type="PANTHER" id="PTHR11571">
    <property type="entry name" value="GLUTATHIONE S-TRANSFERASE"/>
    <property type="match status" value="1"/>
</dbReference>
<dbReference type="Proteomes" id="UP000663828">
    <property type="component" value="Unassembled WGS sequence"/>
</dbReference>
<dbReference type="PROSITE" id="PS50404">
    <property type="entry name" value="GST_NTER"/>
    <property type="match status" value="1"/>
</dbReference>
<dbReference type="Gene3D" id="3.40.30.10">
    <property type="entry name" value="Glutaredoxin"/>
    <property type="match status" value="1"/>
</dbReference>
<dbReference type="PROSITE" id="PS50405">
    <property type="entry name" value="GST_CTER"/>
    <property type="match status" value="1"/>
</dbReference>
<dbReference type="GO" id="GO:0006749">
    <property type="term" value="P:glutathione metabolic process"/>
    <property type="evidence" value="ECO:0007669"/>
    <property type="project" value="TreeGrafter"/>
</dbReference>
<name>A0A813NAU3_ADIRI</name>
<dbReference type="Proteomes" id="UP000663852">
    <property type="component" value="Unassembled WGS sequence"/>
</dbReference>
<dbReference type="OrthoDB" id="414243at2759"/>
<dbReference type="PANTHER" id="PTHR11571:SF150">
    <property type="entry name" value="GLUTATHIONE S-TRANSFERASE"/>
    <property type="match status" value="1"/>
</dbReference>
<feature type="compositionally biased region" description="Low complexity" evidence="1">
    <location>
        <begin position="54"/>
        <end position="65"/>
    </location>
</feature>
<dbReference type="EMBL" id="CAJNOJ010000003">
    <property type="protein sequence ID" value="CAF0737228.1"/>
    <property type="molecule type" value="Genomic_DNA"/>
</dbReference>
<dbReference type="Pfam" id="PF14497">
    <property type="entry name" value="GST_C_3"/>
    <property type="match status" value="1"/>
</dbReference>
<feature type="compositionally biased region" description="Basic residues" evidence="1">
    <location>
        <begin position="287"/>
        <end position="301"/>
    </location>
</feature>
<dbReference type="SUPFAM" id="SSF52833">
    <property type="entry name" value="Thioredoxin-like"/>
    <property type="match status" value="1"/>
</dbReference>
<dbReference type="EMBL" id="CAJNOR010004260">
    <property type="protein sequence ID" value="CAF1488161.1"/>
    <property type="molecule type" value="Genomic_DNA"/>
</dbReference>
<dbReference type="Gene3D" id="1.20.1050.10">
    <property type="match status" value="1"/>
</dbReference>
<feature type="compositionally biased region" description="Pro residues" evidence="1">
    <location>
        <begin position="41"/>
        <end position="53"/>
    </location>
</feature>
<dbReference type="AlphaFoldDB" id="A0A813NAU3"/>
<evidence type="ECO:0000313" key="5">
    <source>
        <dbReference type="EMBL" id="CAF1488161.1"/>
    </source>
</evidence>
<keyword evidence="6" id="KW-1185">Reference proteome</keyword>
<organism evidence="4 7">
    <name type="scientific">Adineta ricciae</name>
    <name type="common">Rotifer</name>
    <dbReference type="NCBI Taxonomy" id="249248"/>
    <lineage>
        <taxon>Eukaryota</taxon>
        <taxon>Metazoa</taxon>
        <taxon>Spiralia</taxon>
        <taxon>Gnathifera</taxon>
        <taxon>Rotifera</taxon>
        <taxon>Eurotatoria</taxon>
        <taxon>Bdelloidea</taxon>
        <taxon>Adinetida</taxon>
        <taxon>Adinetidae</taxon>
        <taxon>Adineta</taxon>
    </lineage>
</organism>
<accession>A0A813NAU3</accession>
<feature type="domain" description="GST C-terminal" evidence="3">
    <location>
        <begin position="162"/>
        <end position="294"/>
    </location>
</feature>
<dbReference type="InterPro" id="IPR036249">
    <property type="entry name" value="Thioredoxin-like_sf"/>
</dbReference>
<evidence type="ECO:0000313" key="4">
    <source>
        <dbReference type="EMBL" id="CAF0737228.1"/>
    </source>
</evidence>
<feature type="compositionally biased region" description="Pro residues" evidence="1">
    <location>
        <begin position="381"/>
        <end position="397"/>
    </location>
</feature>
<gene>
    <name evidence="4" type="ORF">EDS130_LOCUS1509</name>
    <name evidence="5" type="ORF">XAT740_LOCUS38930</name>
</gene>
<dbReference type="InterPro" id="IPR004046">
    <property type="entry name" value="GST_C"/>
</dbReference>
<dbReference type="InterPro" id="IPR004045">
    <property type="entry name" value="Glutathione_S-Trfase_N"/>
</dbReference>
<dbReference type="InterPro" id="IPR010987">
    <property type="entry name" value="Glutathione-S-Trfase_C-like"/>
</dbReference>
<dbReference type="InterPro" id="IPR036282">
    <property type="entry name" value="Glutathione-S-Trfase_C_sf"/>
</dbReference>
<dbReference type="SUPFAM" id="SSF47616">
    <property type="entry name" value="GST C-terminal domain-like"/>
    <property type="match status" value="1"/>
</dbReference>
<evidence type="ECO:0000259" key="3">
    <source>
        <dbReference type="PROSITE" id="PS50405"/>
    </source>
</evidence>
<feature type="region of interest" description="Disordered" evidence="1">
    <location>
        <begin position="35"/>
        <end position="79"/>
    </location>
</feature>
<protein>
    <submittedName>
        <fullName evidence="4">Uncharacterized protein</fullName>
    </submittedName>
</protein>
<proteinExistence type="predicted"/>
<evidence type="ECO:0000313" key="7">
    <source>
        <dbReference type="Proteomes" id="UP000663852"/>
    </source>
</evidence>
<evidence type="ECO:0000313" key="6">
    <source>
        <dbReference type="Proteomes" id="UP000663828"/>
    </source>
</evidence>
<evidence type="ECO:0000256" key="1">
    <source>
        <dbReference type="SAM" id="MobiDB-lite"/>
    </source>
</evidence>
<feature type="compositionally biased region" description="Polar residues" evidence="1">
    <location>
        <begin position="66"/>
        <end position="79"/>
    </location>
</feature>
<evidence type="ECO:0000259" key="2">
    <source>
        <dbReference type="PROSITE" id="PS50404"/>
    </source>
</evidence>
<feature type="domain" description="GST N-terminal" evidence="2">
    <location>
        <begin position="82"/>
        <end position="160"/>
    </location>
</feature>
<dbReference type="InterPro" id="IPR040079">
    <property type="entry name" value="Glutathione_S-Trfase"/>
</dbReference>
<feature type="compositionally biased region" description="Basic residues" evidence="1">
    <location>
        <begin position="309"/>
        <end position="319"/>
    </location>
</feature>
<reference evidence="4" key="1">
    <citation type="submission" date="2021-02" db="EMBL/GenBank/DDBJ databases">
        <authorList>
            <person name="Nowell W R."/>
        </authorList>
    </citation>
    <scope>NUCLEOTIDE SEQUENCE</scope>
</reference>
<feature type="region of interest" description="Disordered" evidence="1">
    <location>
        <begin position="271"/>
        <end position="472"/>
    </location>
</feature>
<feature type="compositionally biased region" description="Basic residues" evidence="1">
    <location>
        <begin position="326"/>
        <end position="342"/>
    </location>
</feature>
<feature type="compositionally biased region" description="Polar residues" evidence="1">
    <location>
        <begin position="347"/>
        <end position="368"/>
    </location>
</feature>
<feature type="compositionally biased region" description="Polar residues" evidence="1">
    <location>
        <begin position="400"/>
        <end position="412"/>
    </location>
</feature>
<dbReference type="SFLD" id="SFLDS00019">
    <property type="entry name" value="Glutathione_Transferase_(cytos"/>
    <property type="match status" value="1"/>
</dbReference>
<comment type="caution">
    <text evidence="4">The sequence shown here is derived from an EMBL/GenBank/DDBJ whole genome shotgun (WGS) entry which is preliminary data.</text>
</comment>
<sequence>MNNAVNFYPRTYGPPSFPGIPNNYGITSPPVPQFYNARFPHPIPKPEPQPTSPPSQQQQQQQHQSFANHQRPVSQQNNETNNSFKLYDLSTNMQSDIIRLIFSFVGVPYKDKRLKEDEWMKIKEQISFQELPILRVNNQFRIFHLHAIIRYLAREFHLYGTGKHEHAIIDIITEIARQLQDKIFEQNDTSTLAQDQSVQELITDFALNYLKQFEELYTIFDRRGPFYLGTHISLADLIVYNTTNSLIKANTKLLENYTRLKEARRQLEKHPGIANFLKLKQIDANKTHRHRSPHPHRRRTKSPTPHEGSHRHRHRSHRRRSDERRRSSHHHHHHHCPYHQRQRSKEPTASLQSKHQSEKSLQSPSLVTNEKDSITPTVPTSVPPPAPPLPPPPPPLPAAQTKQQVPRASKSPSVIKKDKEQAPPSHTKQRLIRTSISPSLARAEKGSVPPTAEIIPPPPPILKDSKAESKAK</sequence>
<dbReference type="InterPro" id="IPR050213">
    <property type="entry name" value="GST_superfamily"/>
</dbReference>
<feature type="compositionally biased region" description="Basic and acidic residues" evidence="1">
    <location>
        <begin position="463"/>
        <end position="472"/>
    </location>
</feature>
<dbReference type="GO" id="GO:0004364">
    <property type="term" value="F:glutathione transferase activity"/>
    <property type="evidence" value="ECO:0007669"/>
    <property type="project" value="TreeGrafter"/>
</dbReference>